<dbReference type="AlphaFoldDB" id="T0IVP9"/>
<dbReference type="PROSITE" id="PS50110">
    <property type="entry name" value="RESPONSE_REGULATORY"/>
    <property type="match status" value="1"/>
</dbReference>
<dbReference type="PATRIC" id="fig|1329909.3.peg.384"/>
<dbReference type="GO" id="GO:0000160">
    <property type="term" value="P:phosphorelay signal transduction system"/>
    <property type="evidence" value="ECO:0007669"/>
    <property type="project" value="InterPro"/>
</dbReference>
<protein>
    <recommendedName>
        <fullName evidence="2">Response regulatory domain-containing protein</fullName>
    </recommendedName>
</protein>
<dbReference type="SUPFAM" id="SSF52172">
    <property type="entry name" value="CheY-like"/>
    <property type="match status" value="1"/>
</dbReference>
<evidence type="ECO:0000256" key="1">
    <source>
        <dbReference type="PROSITE-ProRule" id="PRU00169"/>
    </source>
</evidence>
<evidence type="ECO:0000313" key="4">
    <source>
        <dbReference type="Proteomes" id="UP000015525"/>
    </source>
</evidence>
<dbReference type="Gene3D" id="3.40.50.2300">
    <property type="match status" value="1"/>
</dbReference>
<proteinExistence type="predicted"/>
<dbReference type="Proteomes" id="UP000015525">
    <property type="component" value="Unassembled WGS sequence"/>
</dbReference>
<dbReference type="InterPro" id="IPR011006">
    <property type="entry name" value="CheY-like_superfamily"/>
</dbReference>
<dbReference type="RefSeq" id="WP_021236737.1">
    <property type="nucleotide sequence ID" value="NZ_ATHO01000014.1"/>
</dbReference>
<name>T0IVP9_9SPHN</name>
<dbReference type="EMBL" id="ATHO01000014">
    <property type="protein sequence ID" value="EQB13764.1"/>
    <property type="molecule type" value="Genomic_DNA"/>
</dbReference>
<comment type="caution">
    <text evidence="3">The sequence shown here is derived from an EMBL/GenBank/DDBJ whole genome shotgun (WGS) entry which is preliminary data.</text>
</comment>
<accession>T0IVP9</accession>
<feature type="domain" description="Response regulatory" evidence="2">
    <location>
        <begin position="7"/>
        <end position="113"/>
    </location>
</feature>
<keyword evidence="4" id="KW-1185">Reference proteome</keyword>
<feature type="modified residue" description="4-aspartylphosphate" evidence="1">
    <location>
        <position position="57"/>
    </location>
</feature>
<keyword evidence="1" id="KW-0597">Phosphoprotein</keyword>
<evidence type="ECO:0000313" key="3">
    <source>
        <dbReference type="EMBL" id="EQB13764.1"/>
    </source>
</evidence>
<gene>
    <name evidence="3" type="ORF">L288_02070</name>
</gene>
<dbReference type="InterPro" id="IPR001789">
    <property type="entry name" value="Sig_transdc_resp-reg_receiver"/>
</dbReference>
<sequence length="113" mass="12586">MAGHQPRILVVEDDPAIARMMVEMLRAADYEVDGPYADASDGVAALAAHFPDGAVLDLHRPAEDASLLKDDLEAYDIPFLDCEESVRQGKAAPLKGRSQLERRLLPWLRHMRH</sequence>
<evidence type="ECO:0000259" key="2">
    <source>
        <dbReference type="PROSITE" id="PS50110"/>
    </source>
</evidence>
<reference evidence="3 4" key="1">
    <citation type="journal article" date="2013" name="Genome Announc.">
        <title>Draft Genome Sequence of Sphingobium quisquiliarum Strain P25T, a Novel Hexachlorocyclohexane (HCH)-Degrading Bacterium Isolated from an HCH Dumpsite.</title>
        <authorList>
            <person name="Kumar Singh A."/>
            <person name="Sangwan N."/>
            <person name="Sharma A."/>
            <person name="Gupta V."/>
            <person name="Khurana J.P."/>
            <person name="Lal R."/>
        </authorList>
    </citation>
    <scope>NUCLEOTIDE SEQUENCE [LARGE SCALE GENOMIC DNA]</scope>
    <source>
        <strain evidence="3 4">P25</strain>
    </source>
</reference>
<organism evidence="3 4">
    <name type="scientific">Sphingobium quisquiliarum P25</name>
    <dbReference type="NCBI Taxonomy" id="1329909"/>
    <lineage>
        <taxon>Bacteria</taxon>
        <taxon>Pseudomonadati</taxon>
        <taxon>Pseudomonadota</taxon>
        <taxon>Alphaproteobacteria</taxon>
        <taxon>Sphingomonadales</taxon>
        <taxon>Sphingomonadaceae</taxon>
        <taxon>Sphingobium</taxon>
    </lineage>
</organism>